<dbReference type="Proteomes" id="UP000077202">
    <property type="component" value="Unassembled WGS sequence"/>
</dbReference>
<name>A0A176VMT9_MARPO</name>
<sequence length="124" mass="13442">MPAKELMEEGEEQGGDTEIENSSQGRQPTMQPPVYMSLVFRRGIERELKRLEELSATLAKRDQLHATKLAAKAKELADCEIASLGKIDGDGGDNLAISGAYGCYVVRKGKPMSFRLCGVGNPDA</sequence>
<keyword evidence="3" id="KW-1185">Reference proteome</keyword>
<protein>
    <submittedName>
        <fullName evidence="2">Uncharacterized protein</fullName>
    </submittedName>
</protein>
<feature type="compositionally biased region" description="Polar residues" evidence="1">
    <location>
        <begin position="20"/>
        <end position="29"/>
    </location>
</feature>
<evidence type="ECO:0000313" key="2">
    <source>
        <dbReference type="EMBL" id="OAE21275.1"/>
    </source>
</evidence>
<reference evidence="2" key="1">
    <citation type="submission" date="2016-03" db="EMBL/GenBank/DDBJ databases">
        <title>Mechanisms controlling the formation of the plant cell surface in tip-growing cells are functionally conserved among land plants.</title>
        <authorList>
            <person name="Honkanen S."/>
            <person name="Jones V.A."/>
            <person name="Morieri G."/>
            <person name="Champion C."/>
            <person name="Hetherington A.J."/>
            <person name="Kelly S."/>
            <person name="Saint-Marcoux D."/>
            <person name="Proust H."/>
            <person name="Prescott H."/>
            <person name="Dolan L."/>
        </authorList>
    </citation>
    <scope>NUCLEOTIDE SEQUENCE [LARGE SCALE GENOMIC DNA]</scope>
    <source>
        <tissue evidence="2">Whole gametophyte</tissue>
    </source>
</reference>
<organism evidence="2 3">
    <name type="scientific">Marchantia polymorpha subsp. ruderalis</name>
    <dbReference type="NCBI Taxonomy" id="1480154"/>
    <lineage>
        <taxon>Eukaryota</taxon>
        <taxon>Viridiplantae</taxon>
        <taxon>Streptophyta</taxon>
        <taxon>Embryophyta</taxon>
        <taxon>Marchantiophyta</taxon>
        <taxon>Marchantiopsida</taxon>
        <taxon>Marchantiidae</taxon>
        <taxon>Marchantiales</taxon>
        <taxon>Marchantiaceae</taxon>
        <taxon>Marchantia</taxon>
    </lineage>
</organism>
<dbReference type="AlphaFoldDB" id="A0A176VMT9"/>
<gene>
    <name evidence="2" type="ORF">AXG93_868s1120</name>
</gene>
<comment type="caution">
    <text evidence="2">The sequence shown here is derived from an EMBL/GenBank/DDBJ whole genome shotgun (WGS) entry which is preliminary data.</text>
</comment>
<accession>A0A176VMT9</accession>
<feature type="compositionally biased region" description="Acidic residues" evidence="1">
    <location>
        <begin position="8"/>
        <end position="19"/>
    </location>
</feature>
<evidence type="ECO:0000256" key="1">
    <source>
        <dbReference type="SAM" id="MobiDB-lite"/>
    </source>
</evidence>
<evidence type="ECO:0000313" key="3">
    <source>
        <dbReference type="Proteomes" id="UP000077202"/>
    </source>
</evidence>
<feature type="region of interest" description="Disordered" evidence="1">
    <location>
        <begin position="1"/>
        <end position="32"/>
    </location>
</feature>
<dbReference type="EMBL" id="LVLJ01003476">
    <property type="protein sequence ID" value="OAE21275.1"/>
    <property type="molecule type" value="Genomic_DNA"/>
</dbReference>
<proteinExistence type="predicted"/>